<reference evidence="2 3" key="1">
    <citation type="journal article" date="2022" name="Int. J. Syst. Evol. Microbiol.">
        <title>Pseudomonas aegrilactucae sp. nov. and Pseudomonas morbosilactucae sp. nov., pathogens causing bacterial rot of lettuce in Japan.</title>
        <authorList>
            <person name="Sawada H."/>
            <person name="Fujikawa T."/>
            <person name="Satou M."/>
        </authorList>
    </citation>
    <scope>NUCLEOTIDE SEQUENCE [LARGE SCALE GENOMIC DNA]</scope>
    <source>
        <strain evidence="2 3">MAFF 302046</strain>
    </source>
</reference>
<evidence type="ECO:0000259" key="1">
    <source>
        <dbReference type="Pfam" id="PF14491"/>
    </source>
</evidence>
<proteinExistence type="predicted"/>
<organism evidence="2 3">
    <name type="scientific">Pseudomonas morbosilactucae</name>
    <dbReference type="NCBI Taxonomy" id="2938197"/>
    <lineage>
        <taxon>Bacteria</taxon>
        <taxon>Pseudomonadati</taxon>
        <taxon>Pseudomonadota</taxon>
        <taxon>Gammaproteobacteria</taxon>
        <taxon>Pseudomonadales</taxon>
        <taxon>Pseudomonadaceae</taxon>
        <taxon>Pseudomonas</taxon>
    </lineage>
</organism>
<comment type="caution">
    <text evidence="2">The sequence shown here is derived from an EMBL/GenBank/DDBJ whole genome shotgun (WGS) entry which is preliminary data.</text>
</comment>
<sequence length="173" mass="19835">MNLEKMRASRNNSQVALISYTTVRGKNPEKLICVFEGYEDLPYYETIFNRVGNRIAFASIIAKGKDQVLSLRQALQNNHYQDDKVRFFVDQDFDGLKGYSSGEDIYMTEGYSIENHLADAKILSSLLNSEFKCHADEDEESINKVNALFDEFLEVFFCDYAPGKSSYFLRANS</sequence>
<dbReference type="Proteomes" id="UP001155163">
    <property type="component" value="Unassembled WGS sequence"/>
</dbReference>
<evidence type="ECO:0000313" key="3">
    <source>
        <dbReference type="Proteomes" id="UP001155163"/>
    </source>
</evidence>
<name>A0ABT0JEX3_9PSED</name>
<reference evidence="2 3" key="2">
    <citation type="journal article" date="2023" name="Plant Pathol.">
        <title>Dismantling and reorganizing Pseudomonas marginalis sensu#lato.</title>
        <authorList>
            <person name="Sawada H."/>
            <person name="Fujikawa T."/>
            <person name="Satou M."/>
        </authorList>
    </citation>
    <scope>NUCLEOTIDE SEQUENCE [LARGE SCALE GENOMIC DNA]</scope>
    <source>
        <strain evidence="2 3">MAFF 302046</strain>
    </source>
</reference>
<dbReference type="EMBL" id="JALQCX010000015">
    <property type="protein sequence ID" value="MCK9814473.1"/>
    <property type="molecule type" value="Genomic_DNA"/>
</dbReference>
<accession>A0ABT0JEX3</accession>
<evidence type="ECO:0000313" key="2">
    <source>
        <dbReference type="EMBL" id="MCK9814473.1"/>
    </source>
</evidence>
<dbReference type="RefSeq" id="WP_268261838.1">
    <property type="nucleotide sequence ID" value="NZ_JALQCX010000015.1"/>
</dbReference>
<dbReference type="InterPro" id="IPR029492">
    <property type="entry name" value="DUF4435"/>
</dbReference>
<dbReference type="Pfam" id="PF14491">
    <property type="entry name" value="DUF4435"/>
    <property type="match status" value="1"/>
</dbReference>
<protein>
    <submittedName>
        <fullName evidence="2">DUF4435 domain-containing protein</fullName>
    </submittedName>
</protein>
<gene>
    <name evidence="2" type="ORF">M1B35_10105</name>
</gene>
<keyword evidence="3" id="KW-1185">Reference proteome</keyword>
<feature type="domain" description="DUF4435" evidence="1">
    <location>
        <begin position="30"/>
        <end position="152"/>
    </location>
</feature>